<gene>
    <name evidence="3" type="ORF">M404DRAFT_13045</name>
</gene>
<dbReference type="PANTHER" id="PTHR31027:SF2">
    <property type="entry name" value="LEBERCILIN DOMAIN-CONTAINING PROTEIN"/>
    <property type="match status" value="1"/>
</dbReference>
<keyword evidence="4" id="KW-1185">Reference proteome</keyword>
<keyword evidence="1" id="KW-0175">Coiled coil</keyword>
<dbReference type="STRING" id="870435.A0A0C3KTT8"/>
<feature type="coiled-coil region" evidence="1">
    <location>
        <begin position="119"/>
        <end position="172"/>
    </location>
</feature>
<dbReference type="EMBL" id="KN831947">
    <property type="protein sequence ID" value="KIO12962.1"/>
    <property type="molecule type" value="Genomic_DNA"/>
</dbReference>
<dbReference type="GO" id="GO:0042175">
    <property type="term" value="C:nuclear outer membrane-endoplasmic reticulum membrane network"/>
    <property type="evidence" value="ECO:0007669"/>
    <property type="project" value="TreeGrafter"/>
</dbReference>
<dbReference type="OrthoDB" id="2195113at2759"/>
<dbReference type="InParanoid" id="A0A0C3KTT8"/>
<name>A0A0C3KTT8_PISTI</name>
<feature type="compositionally biased region" description="Polar residues" evidence="2">
    <location>
        <begin position="500"/>
        <end position="513"/>
    </location>
</feature>
<feature type="region of interest" description="Disordered" evidence="2">
    <location>
        <begin position="1"/>
        <end position="62"/>
    </location>
</feature>
<evidence type="ECO:0000256" key="1">
    <source>
        <dbReference type="SAM" id="Coils"/>
    </source>
</evidence>
<dbReference type="FunCoup" id="A0A0C3KTT8">
    <property type="interactions" value="29"/>
</dbReference>
<accession>A0A0C3KTT8</accession>
<feature type="compositionally biased region" description="Low complexity" evidence="2">
    <location>
        <begin position="28"/>
        <end position="52"/>
    </location>
</feature>
<organism evidence="3 4">
    <name type="scientific">Pisolithus tinctorius Marx 270</name>
    <dbReference type="NCBI Taxonomy" id="870435"/>
    <lineage>
        <taxon>Eukaryota</taxon>
        <taxon>Fungi</taxon>
        <taxon>Dikarya</taxon>
        <taxon>Basidiomycota</taxon>
        <taxon>Agaricomycotina</taxon>
        <taxon>Agaricomycetes</taxon>
        <taxon>Agaricomycetidae</taxon>
        <taxon>Boletales</taxon>
        <taxon>Sclerodermatineae</taxon>
        <taxon>Pisolithaceae</taxon>
        <taxon>Pisolithus</taxon>
    </lineage>
</organism>
<dbReference type="Proteomes" id="UP000054217">
    <property type="component" value="Unassembled WGS sequence"/>
</dbReference>
<reference evidence="4" key="2">
    <citation type="submission" date="2015-01" db="EMBL/GenBank/DDBJ databases">
        <title>Evolutionary Origins and Diversification of the Mycorrhizal Mutualists.</title>
        <authorList>
            <consortium name="DOE Joint Genome Institute"/>
            <consortium name="Mycorrhizal Genomics Consortium"/>
            <person name="Kohler A."/>
            <person name="Kuo A."/>
            <person name="Nagy L.G."/>
            <person name="Floudas D."/>
            <person name="Copeland A."/>
            <person name="Barry K.W."/>
            <person name="Cichocki N."/>
            <person name="Veneault-Fourrey C."/>
            <person name="LaButti K."/>
            <person name="Lindquist E.A."/>
            <person name="Lipzen A."/>
            <person name="Lundell T."/>
            <person name="Morin E."/>
            <person name="Murat C."/>
            <person name="Riley R."/>
            <person name="Ohm R."/>
            <person name="Sun H."/>
            <person name="Tunlid A."/>
            <person name="Henrissat B."/>
            <person name="Grigoriev I.V."/>
            <person name="Hibbett D.S."/>
            <person name="Martin F."/>
        </authorList>
    </citation>
    <scope>NUCLEOTIDE SEQUENCE [LARGE SCALE GENOMIC DNA]</scope>
    <source>
        <strain evidence="4">Marx 270</strain>
    </source>
</reference>
<proteinExistence type="predicted"/>
<evidence type="ECO:0000256" key="2">
    <source>
        <dbReference type="SAM" id="MobiDB-lite"/>
    </source>
</evidence>
<reference evidence="3 4" key="1">
    <citation type="submission" date="2014-04" db="EMBL/GenBank/DDBJ databases">
        <authorList>
            <consortium name="DOE Joint Genome Institute"/>
            <person name="Kuo A."/>
            <person name="Kohler A."/>
            <person name="Costa M.D."/>
            <person name="Nagy L.G."/>
            <person name="Floudas D."/>
            <person name="Copeland A."/>
            <person name="Barry K.W."/>
            <person name="Cichocki N."/>
            <person name="Veneault-Fourrey C."/>
            <person name="LaButti K."/>
            <person name="Lindquist E.A."/>
            <person name="Lipzen A."/>
            <person name="Lundell T."/>
            <person name="Morin E."/>
            <person name="Murat C."/>
            <person name="Sun H."/>
            <person name="Tunlid A."/>
            <person name="Henrissat B."/>
            <person name="Grigoriev I.V."/>
            <person name="Hibbett D.S."/>
            <person name="Martin F."/>
            <person name="Nordberg H.P."/>
            <person name="Cantor M.N."/>
            <person name="Hua S.X."/>
        </authorList>
    </citation>
    <scope>NUCLEOTIDE SEQUENCE [LARGE SCALE GENOMIC DNA]</scope>
    <source>
        <strain evidence="3 4">Marx 270</strain>
    </source>
</reference>
<dbReference type="GO" id="GO:0003729">
    <property type="term" value="F:mRNA binding"/>
    <property type="evidence" value="ECO:0007669"/>
    <property type="project" value="TreeGrafter"/>
</dbReference>
<dbReference type="GO" id="GO:1990904">
    <property type="term" value="C:ribonucleoprotein complex"/>
    <property type="evidence" value="ECO:0007669"/>
    <property type="project" value="TreeGrafter"/>
</dbReference>
<evidence type="ECO:0000313" key="4">
    <source>
        <dbReference type="Proteomes" id="UP000054217"/>
    </source>
</evidence>
<dbReference type="AlphaFoldDB" id="A0A0C3KTT8"/>
<evidence type="ECO:0000313" key="3">
    <source>
        <dbReference type="EMBL" id="KIO12962.1"/>
    </source>
</evidence>
<protein>
    <recommendedName>
        <fullName evidence="5">Nuclear segregation protein Bfr1</fullName>
    </recommendedName>
</protein>
<dbReference type="PANTHER" id="PTHR31027">
    <property type="entry name" value="NUCLEAR SEGREGATION PROTEIN BFR1"/>
    <property type="match status" value="1"/>
</dbReference>
<dbReference type="InterPro" id="IPR039604">
    <property type="entry name" value="Bfr1"/>
</dbReference>
<dbReference type="GO" id="GO:0005783">
    <property type="term" value="C:endoplasmic reticulum"/>
    <property type="evidence" value="ECO:0007669"/>
    <property type="project" value="TreeGrafter"/>
</dbReference>
<feature type="compositionally biased region" description="Polar residues" evidence="2">
    <location>
        <begin position="1"/>
        <end position="17"/>
    </location>
</feature>
<dbReference type="GO" id="GO:0008298">
    <property type="term" value="P:intracellular mRNA localization"/>
    <property type="evidence" value="ECO:0007669"/>
    <property type="project" value="TreeGrafter"/>
</dbReference>
<dbReference type="HOGENOM" id="CLU_023943_0_0_1"/>
<feature type="coiled-coil region" evidence="1">
    <location>
        <begin position="196"/>
        <end position="322"/>
    </location>
</feature>
<sequence>MAPTQKQKSGSTNTNGRTAPGKSDEASRVPSSPAPKAAVAGVTERTPSSSSSTKPDKAAFEAEKARIQSEIDIIQAKVNAVRAKLSNVHKPDGPNDRVAALRAELDTIRGQQSGNKMSRGKIMERIKALQENIQNQNKELQAARAKASFRTVAEVDAQIQNLRNQVDSGKMKLADEKHALQEISQLSRSRKTVESFQSKQDAIEEDRRAVDELRNQLDDPEAMALSNRYETIKAELDVLKKESDDIYVGRSKLIKERDELQAQLNDLYNKKREISQEFRDASDRFWNKIQEDRARRLERARAQKAEEEARQKLEIVERLREEAALPAYQTQIEDCQILIDALSGKTTSTAALSSASSSVKADLAGVPKLEPRKVEDVDQGLVVRKKKGEEEAYFVGKQKKGKKDKPTKSGNLNLSLPMLKALLSLSIPAPTGPDDVPRVIEDIKTKQAWFVANQKRGTAENMAKAEMEIQRLTSGIKLDTTPSRAESPPEDPNGEVESGTLDNSPVLESTVSTDDAVLEVEAEQ</sequence>
<evidence type="ECO:0008006" key="5">
    <source>
        <dbReference type="Google" id="ProtNLM"/>
    </source>
</evidence>
<dbReference type="Gene3D" id="1.10.287.1490">
    <property type="match status" value="1"/>
</dbReference>
<feature type="region of interest" description="Disordered" evidence="2">
    <location>
        <begin position="472"/>
        <end position="524"/>
    </location>
</feature>